<evidence type="ECO:0000259" key="1">
    <source>
        <dbReference type="Pfam" id="PF06172"/>
    </source>
</evidence>
<name>G8TGH1_NIAKG</name>
<reference evidence="2 3" key="1">
    <citation type="submission" date="2011-12" db="EMBL/GenBank/DDBJ databases">
        <title>The complete genome of Niastella koreensis GR20-10.</title>
        <authorList>
            <consortium name="US DOE Joint Genome Institute (JGI-PGF)"/>
            <person name="Lucas S."/>
            <person name="Han J."/>
            <person name="Lapidus A."/>
            <person name="Bruce D."/>
            <person name="Goodwin L."/>
            <person name="Pitluck S."/>
            <person name="Peters L."/>
            <person name="Kyrpides N."/>
            <person name="Mavromatis K."/>
            <person name="Ivanova N."/>
            <person name="Mikhailova N."/>
            <person name="Davenport K."/>
            <person name="Saunders E."/>
            <person name="Detter J.C."/>
            <person name="Tapia R."/>
            <person name="Han C."/>
            <person name="Land M."/>
            <person name="Hauser L."/>
            <person name="Markowitz V."/>
            <person name="Cheng J.-F."/>
            <person name="Hugenholtz P."/>
            <person name="Woyke T."/>
            <person name="Wu D."/>
            <person name="Tindall B."/>
            <person name="Pomrenke H."/>
            <person name="Brambilla E."/>
            <person name="Klenk H.-P."/>
            <person name="Eisen J.A."/>
        </authorList>
    </citation>
    <scope>NUCLEOTIDE SEQUENCE [LARGE SCALE GENOMIC DNA]</scope>
    <source>
        <strain evidence="3">DSM 17620 / KACC 11465 / NBRC 106392 / GR20-10</strain>
    </source>
</reference>
<sequence length="180" mass="20358">MLNAERIQQDNNMNRRTAEYWINKLQLATHIEGGAFREIYRSPVMAPLSALPGGFGGDRNFCTSIYFLLQQHQFSAFHKIKSDEVWHFYYGDALIVYEIDQQGKLIEHRLGCDPDNNETFQCVIAAGNWFAARLAPGGEYTLAGCTVSPGFDFTDFELGTQKELLTAYPGHAQLIKELTI</sequence>
<gene>
    <name evidence="2" type="ordered locus">Niako_1015</name>
</gene>
<dbReference type="KEGG" id="nko:Niako_1015"/>
<dbReference type="Gene3D" id="2.60.120.10">
    <property type="entry name" value="Jelly Rolls"/>
    <property type="match status" value="1"/>
</dbReference>
<dbReference type="AlphaFoldDB" id="G8TGH1"/>
<evidence type="ECO:0000313" key="2">
    <source>
        <dbReference type="EMBL" id="AEV97394.1"/>
    </source>
</evidence>
<organism evidence="2 3">
    <name type="scientific">Niastella koreensis (strain DSM 17620 / KACC 11465 / NBRC 106392 / GR20-10)</name>
    <dbReference type="NCBI Taxonomy" id="700598"/>
    <lineage>
        <taxon>Bacteria</taxon>
        <taxon>Pseudomonadati</taxon>
        <taxon>Bacteroidota</taxon>
        <taxon>Chitinophagia</taxon>
        <taxon>Chitinophagales</taxon>
        <taxon>Chitinophagaceae</taxon>
        <taxon>Niastella</taxon>
    </lineage>
</organism>
<protein>
    <recommendedName>
        <fullName evidence="1">DUF985 domain-containing protein</fullName>
    </recommendedName>
</protein>
<feature type="domain" description="DUF985" evidence="1">
    <location>
        <begin position="19"/>
        <end position="158"/>
    </location>
</feature>
<dbReference type="InterPro" id="IPR014710">
    <property type="entry name" value="RmlC-like_jellyroll"/>
</dbReference>
<dbReference type="InterPro" id="IPR039935">
    <property type="entry name" value="YML079W-like"/>
</dbReference>
<dbReference type="Proteomes" id="UP000005438">
    <property type="component" value="Chromosome"/>
</dbReference>
<dbReference type="PANTHER" id="PTHR33387">
    <property type="entry name" value="RMLC-LIKE JELLY ROLL FOLD PROTEIN"/>
    <property type="match status" value="1"/>
</dbReference>
<dbReference type="SUPFAM" id="SSF51182">
    <property type="entry name" value="RmlC-like cupins"/>
    <property type="match status" value="1"/>
</dbReference>
<dbReference type="HOGENOM" id="CLU_088365_0_1_10"/>
<dbReference type="CDD" id="cd06121">
    <property type="entry name" value="cupin_YML079wp"/>
    <property type="match status" value="1"/>
</dbReference>
<dbReference type="EMBL" id="CP003178">
    <property type="protein sequence ID" value="AEV97394.1"/>
    <property type="molecule type" value="Genomic_DNA"/>
</dbReference>
<dbReference type="InterPro" id="IPR009327">
    <property type="entry name" value="Cupin_DUF985"/>
</dbReference>
<proteinExistence type="predicted"/>
<dbReference type="PATRIC" id="fig|700598.3.peg.1041"/>
<dbReference type="PANTHER" id="PTHR33387:SF3">
    <property type="entry name" value="DUF985 DOMAIN-CONTAINING PROTEIN"/>
    <property type="match status" value="1"/>
</dbReference>
<dbReference type="STRING" id="700598.Niako_1015"/>
<evidence type="ECO:0000313" key="3">
    <source>
        <dbReference type="Proteomes" id="UP000005438"/>
    </source>
</evidence>
<dbReference type="InterPro" id="IPR011051">
    <property type="entry name" value="RmlC_Cupin_sf"/>
</dbReference>
<accession>G8TGH1</accession>
<dbReference type="eggNOG" id="COG3542">
    <property type="taxonomic scope" value="Bacteria"/>
</dbReference>
<dbReference type="Pfam" id="PF06172">
    <property type="entry name" value="Cupin_5"/>
    <property type="match status" value="1"/>
</dbReference>